<feature type="region of interest" description="Disordered" evidence="1">
    <location>
        <begin position="362"/>
        <end position="386"/>
    </location>
</feature>
<evidence type="ECO:0000313" key="2">
    <source>
        <dbReference type="Proteomes" id="UP000887566"/>
    </source>
</evidence>
<dbReference type="AlphaFoldDB" id="A0A914UJZ3"/>
<feature type="compositionally biased region" description="Basic and acidic residues" evidence="1">
    <location>
        <begin position="137"/>
        <end position="150"/>
    </location>
</feature>
<feature type="region of interest" description="Disordered" evidence="1">
    <location>
        <begin position="449"/>
        <end position="468"/>
    </location>
</feature>
<feature type="compositionally biased region" description="Basic residues" evidence="1">
    <location>
        <begin position="161"/>
        <end position="179"/>
    </location>
</feature>
<accession>A0A914UJZ3</accession>
<name>A0A914UJZ3_9BILA</name>
<sequence length="553" mass="60135">MATVERTENLRVAAVPGTTTARGRPVGIGPINAVPTPARVFHLERRRCRVGAGDRFRLVAISVRAGGIAPPPPRCGADPPSGRARRRYYMRLCAIPATAALSRALFDPGLRRSRLSSRRKLELVILLVTPSALNDGRQGERERGEERESNTESASRESSVARRRLHHNVSHPLARRKSLRSASRSIAGRRSDWSLVSLRRTISCIAGAILLARSLSSPVESKWEPDWVVAWPPGQEWRKTMPRCRTMAVLQEKATTPDNTLSQTRVERQRSGGEDSAVPLSPVSIASLGDPSPALHQPPSPLLKASVDSSSHQPAIGRPAPMNGTMRGATTPVLSAVPADDNAELGEDALFSLDEDHDTVLTRPSAFLPADDEAETDDSGTGEDYYYTGNSVLQERMQQQHHQNQGAVPPPIKPIRGAAPGAGMLASKFGTSLPVTIPGRFWPPKDAKDSFVAEGDESSDDEFQPRQKTVLPTHRVSKDMFQDMRAQARSIQAADDPERLFGERPQRRRYRTGDVVRTGEVVRMRASVVNATVTNGGGSVIVPSSATVGCDRC</sequence>
<evidence type="ECO:0000313" key="3">
    <source>
        <dbReference type="WBParaSite" id="PSAMB.scaffold106size78906.g2120.t1"/>
    </source>
</evidence>
<keyword evidence="2" id="KW-1185">Reference proteome</keyword>
<feature type="compositionally biased region" description="Acidic residues" evidence="1">
    <location>
        <begin position="370"/>
        <end position="381"/>
    </location>
</feature>
<feature type="region of interest" description="Disordered" evidence="1">
    <location>
        <begin position="135"/>
        <end position="181"/>
    </location>
</feature>
<feature type="compositionally biased region" description="Polar residues" evidence="1">
    <location>
        <begin position="253"/>
        <end position="264"/>
    </location>
</feature>
<proteinExistence type="predicted"/>
<feature type="region of interest" description="Disordered" evidence="1">
    <location>
        <begin position="253"/>
        <end position="330"/>
    </location>
</feature>
<dbReference type="Proteomes" id="UP000887566">
    <property type="component" value="Unplaced"/>
</dbReference>
<protein>
    <submittedName>
        <fullName evidence="3">Uncharacterized protein</fullName>
    </submittedName>
</protein>
<organism evidence="2 3">
    <name type="scientific">Plectus sambesii</name>
    <dbReference type="NCBI Taxonomy" id="2011161"/>
    <lineage>
        <taxon>Eukaryota</taxon>
        <taxon>Metazoa</taxon>
        <taxon>Ecdysozoa</taxon>
        <taxon>Nematoda</taxon>
        <taxon>Chromadorea</taxon>
        <taxon>Plectida</taxon>
        <taxon>Plectina</taxon>
        <taxon>Plectoidea</taxon>
        <taxon>Plectidae</taxon>
        <taxon>Plectus</taxon>
    </lineage>
</organism>
<dbReference type="WBParaSite" id="PSAMB.scaffold106size78906.g2120.t1">
    <property type="protein sequence ID" value="PSAMB.scaffold106size78906.g2120.t1"/>
    <property type="gene ID" value="PSAMB.scaffold106size78906.g2120"/>
</dbReference>
<evidence type="ECO:0000256" key="1">
    <source>
        <dbReference type="SAM" id="MobiDB-lite"/>
    </source>
</evidence>
<reference evidence="3" key="1">
    <citation type="submission" date="2022-11" db="UniProtKB">
        <authorList>
            <consortium name="WormBaseParasite"/>
        </authorList>
    </citation>
    <scope>IDENTIFICATION</scope>
</reference>